<dbReference type="Proteomes" id="UP000767291">
    <property type="component" value="Unassembled WGS sequence"/>
</dbReference>
<dbReference type="PRINTS" id="PR00032">
    <property type="entry name" value="HTHARAC"/>
</dbReference>
<evidence type="ECO:0000313" key="6">
    <source>
        <dbReference type="Proteomes" id="UP000767291"/>
    </source>
</evidence>
<dbReference type="PROSITE" id="PS01124">
    <property type="entry name" value="HTH_ARAC_FAMILY_2"/>
    <property type="match status" value="1"/>
</dbReference>
<evidence type="ECO:0000313" key="5">
    <source>
        <dbReference type="EMBL" id="MBP1855524.1"/>
    </source>
</evidence>
<dbReference type="Gene3D" id="1.10.10.60">
    <property type="entry name" value="Homeodomain-like"/>
    <property type="match status" value="2"/>
</dbReference>
<dbReference type="InterPro" id="IPR018060">
    <property type="entry name" value="HTH_AraC"/>
</dbReference>
<protein>
    <submittedName>
        <fullName evidence="5">AraC-like DNA-binding protein</fullName>
    </submittedName>
</protein>
<dbReference type="PANTHER" id="PTHR47893:SF1">
    <property type="entry name" value="REGULATORY PROTEIN PCHR"/>
    <property type="match status" value="1"/>
</dbReference>
<dbReference type="InterPro" id="IPR053142">
    <property type="entry name" value="PchR_regulatory_protein"/>
</dbReference>
<dbReference type="InterPro" id="IPR020449">
    <property type="entry name" value="Tscrpt_reg_AraC-type_HTH"/>
</dbReference>
<keyword evidence="3" id="KW-0804">Transcription</keyword>
<organism evidence="5 6">
    <name type="scientific">Metaclostridioides mangenotii</name>
    <dbReference type="NCBI Taxonomy" id="1540"/>
    <lineage>
        <taxon>Bacteria</taxon>
        <taxon>Bacillati</taxon>
        <taxon>Bacillota</taxon>
        <taxon>Clostridia</taxon>
        <taxon>Peptostreptococcales</taxon>
        <taxon>Peptostreptococcaceae</taxon>
        <taxon>Metaclostridioides</taxon>
    </lineage>
</organism>
<dbReference type="EMBL" id="JAGGJX010000003">
    <property type="protein sequence ID" value="MBP1855524.1"/>
    <property type="molecule type" value="Genomic_DNA"/>
</dbReference>
<evidence type="ECO:0000256" key="2">
    <source>
        <dbReference type="ARBA" id="ARBA00023125"/>
    </source>
</evidence>
<dbReference type="SMART" id="SM00342">
    <property type="entry name" value="HTH_ARAC"/>
    <property type="match status" value="1"/>
</dbReference>
<sequence>MSIDKKTAELIEDFALRLNCKKSEYGNGSVYRFPKENGDSWFVEVNPYDGLIFSDAYFELLKPFTYIYNIPENHILMCSLYSGNITIIENGKKTRHLYQGIHLFINRGKEFKIIIGADEPVWYTFTLLQEDFMLTNMNYFSHYLSVNLAINPNHYNTPELLMIFEQLKYAIRRCDLPFIYYLGKIYEIFSIITRNLTNENFLNISRHNHLSYQNMQFIWLLKEEIDKNILNPPTLEEMKSITEMSESKLRRCFKATYGKTIYEYIRHKKMEQALRFLSHDDMSIHNISTTLGYESASKFSAAFKKVYGITPSSFRKSFDL</sequence>
<dbReference type="PROSITE" id="PS00041">
    <property type="entry name" value="HTH_ARAC_FAMILY_1"/>
    <property type="match status" value="1"/>
</dbReference>
<dbReference type="RefSeq" id="WP_209456946.1">
    <property type="nucleotide sequence ID" value="NZ_BAAACS010000011.1"/>
</dbReference>
<gene>
    <name evidence="5" type="ORF">J2Z43_001919</name>
</gene>
<feature type="domain" description="HTH araC/xylS-type" evidence="4">
    <location>
        <begin position="219"/>
        <end position="317"/>
    </location>
</feature>
<dbReference type="InterPro" id="IPR018062">
    <property type="entry name" value="HTH_AraC-typ_CS"/>
</dbReference>
<accession>A0ABS4EC50</accession>
<dbReference type="SUPFAM" id="SSF46689">
    <property type="entry name" value="Homeodomain-like"/>
    <property type="match status" value="1"/>
</dbReference>
<evidence type="ECO:0000256" key="3">
    <source>
        <dbReference type="ARBA" id="ARBA00023163"/>
    </source>
</evidence>
<name>A0ABS4EC50_9FIRM</name>
<reference evidence="5 6" key="1">
    <citation type="submission" date="2021-03" db="EMBL/GenBank/DDBJ databases">
        <title>Genomic Encyclopedia of Type Strains, Phase IV (KMG-IV): sequencing the most valuable type-strain genomes for metagenomic binning, comparative biology and taxonomic classification.</title>
        <authorList>
            <person name="Goeker M."/>
        </authorList>
    </citation>
    <scope>NUCLEOTIDE SEQUENCE [LARGE SCALE GENOMIC DNA]</scope>
    <source>
        <strain evidence="5 6">DSM 1289</strain>
    </source>
</reference>
<dbReference type="PANTHER" id="PTHR47893">
    <property type="entry name" value="REGULATORY PROTEIN PCHR"/>
    <property type="match status" value="1"/>
</dbReference>
<dbReference type="Pfam" id="PF12833">
    <property type="entry name" value="HTH_18"/>
    <property type="match status" value="1"/>
</dbReference>
<keyword evidence="2" id="KW-0238">DNA-binding</keyword>
<proteinExistence type="predicted"/>
<keyword evidence="1" id="KW-0805">Transcription regulation</keyword>
<comment type="caution">
    <text evidence="5">The sequence shown here is derived from an EMBL/GenBank/DDBJ whole genome shotgun (WGS) entry which is preliminary data.</text>
</comment>
<dbReference type="InterPro" id="IPR009057">
    <property type="entry name" value="Homeodomain-like_sf"/>
</dbReference>
<evidence type="ECO:0000259" key="4">
    <source>
        <dbReference type="PROSITE" id="PS01124"/>
    </source>
</evidence>
<keyword evidence="6" id="KW-1185">Reference proteome</keyword>
<evidence type="ECO:0000256" key="1">
    <source>
        <dbReference type="ARBA" id="ARBA00023015"/>
    </source>
</evidence>